<dbReference type="KEGG" id="tsn:W908_06075"/>
<dbReference type="InterPro" id="IPR036563">
    <property type="entry name" value="MoaE_sf"/>
</dbReference>
<dbReference type="Pfam" id="PF02391">
    <property type="entry name" value="MoaE"/>
    <property type="match status" value="1"/>
</dbReference>
<dbReference type="Gene3D" id="3.90.1170.40">
    <property type="entry name" value="Molybdopterin biosynthesis MoaE subunit"/>
    <property type="match status" value="1"/>
</dbReference>
<dbReference type="AlphaFoldDB" id="A0A0M4L5U8"/>
<evidence type="ECO:0000256" key="10">
    <source>
        <dbReference type="ARBA" id="ARBA00032474"/>
    </source>
</evidence>
<reference evidence="13 14" key="1">
    <citation type="journal article" date="2015" name="Genome Announc.">
        <title>Genome Sequence of 'Candidatus Thioglobus singularis' Strain PS1, a Mixotroph from the SUP05 Clade of Marine Gammaproteobacteria.</title>
        <authorList>
            <person name="Marshall K.T."/>
            <person name="Morris R.M."/>
        </authorList>
    </citation>
    <scope>NUCLEOTIDE SEQUENCE [LARGE SCALE GENOMIC DNA]</scope>
    <source>
        <strain evidence="13 14">PS1</strain>
    </source>
</reference>
<evidence type="ECO:0000256" key="6">
    <source>
        <dbReference type="ARBA" id="ARBA00026066"/>
    </source>
</evidence>
<keyword evidence="14" id="KW-1185">Reference proteome</keyword>
<evidence type="ECO:0000313" key="13">
    <source>
        <dbReference type="EMBL" id="ALE02138.1"/>
    </source>
</evidence>
<evidence type="ECO:0000256" key="7">
    <source>
        <dbReference type="ARBA" id="ARBA00029745"/>
    </source>
</evidence>
<evidence type="ECO:0000256" key="11">
    <source>
        <dbReference type="ARBA" id="ARBA00049878"/>
    </source>
</evidence>
<name>A0A0M4L5U8_9GAMM</name>
<evidence type="ECO:0000256" key="12">
    <source>
        <dbReference type="SAM" id="MobiDB-lite"/>
    </source>
</evidence>
<dbReference type="EC" id="2.8.1.12" evidence="3"/>
<evidence type="ECO:0000256" key="3">
    <source>
        <dbReference type="ARBA" id="ARBA00011950"/>
    </source>
</evidence>
<evidence type="ECO:0000256" key="2">
    <source>
        <dbReference type="ARBA" id="ARBA00005426"/>
    </source>
</evidence>
<proteinExistence type="inferred from homology"/>
<protein>
    <recommendedName>
        <fullName evidence="4">Molybdopterin synthase catalytic subunit</fullName>
        <ecNumber evidence="3">2.8.1.12</ecNumber>
    </recommendedName>
    <alternativeName>
        <fullName evidence="9">MPT synthase subunit 2</fullName>
    </alternativeName>
    <alternativeName>
        <fullName evidence="7">Molybdenum cofactor biosynthesis protein E</fullName>
    </alternativeName>
    <alternativeName>
        <fullName evidence="8">Molybdopterin-converting factor large subunit</fullName>
    </alternativeName>
    <alternativeName>
        <fullName evidence="10">Molybdopterin-converting factor subunit 2</fullName>
    </alternativeName>
</protein>
<dbReference type="STRING" id="1125411.W908_06075"/>
<keyword evidence="5" id="KW-0501">Molybdenum cofactor biosynthesis</keyword>
<dbReference type="GO" id="GO:0030366">
    <property type="term" value="F:molybdopterin synthase activity"/>
    <property type="evidence" value="ECO:0007669"/>
    <property type="project" value="UniProtKB-EC"/>
</dbReference>
<comment type="pathway">
    <text evidence="1">Cofactor biosynthesis; molybdopterin biosynthesis.</text>
</comment>
<dbReference type="SUPFAM" id="SSF54690">
    <property type="entry name" value="Molybdopterin synthase subunit MoaE"/>
    <property type="match status" value="1"/>
</dbReference>
<comment type="catalytic activity">
    <reaction evidence="11">
        <text>2 [molybdopterin-synthase sulfur-carrier protein]-C-terminal-Gly-aminoethanethioate + cyclic pyranopterin phosphate + H2O = molybdopterin + 2 [molybdopterin-synthase sulfur-carrier protein]-C-terminal Gly-Gly + 2 H(+)</text>
        <dbReference type="Rhea" id="RHEA:26333"/>
        <dbReference type="Rhea" id="RHEA-COMP:12202"/>
        <dbReference type="Rhea" id="RHEA-COMP:19907"/>
        <dbReference type="ChEBI" id="CHEBI:15377"/>
        <dbReference type="ChEBI" id="CHEBI:15378"/>
        <dbReference type="ChEBI" id="CHEBI:58698"/>
        <dbReference type="ChEBI" id="CHEBI:59648"/>
        <dbReference type="ChEBI" id="CHEBI:90778"/>
        <dbReference type="ChEBI" id="CHEBI:232372"/>
        <dbReference type="EC" id="2.8.1.12"/>
    </reaction>
</comment>
<comment type="subunit">
    <text evidence="6">Heterotetramer of 2 MoaD subunits and 2 MoaE subunits. Also stable as homodimer. The enzyme changes between these two forms during catalysis.</text>
</comment>
<dbReference type="RefSeq" id="WP_053820352.1">
    <property type="nucleotide sequence ID" value="NZ_CP006911.1"/>
</dbReference>
<dbReference type="UniPathway" id="UPA00344"/>
<organism evidence="13 14">
    <name type="scientific">Candidatus Pseudothioglobus singularis PS1</name>
    <dbReference type="NCBI Taxonomy" id="1125411"/>
    <lineage>
        <taxon>Bacteria</taxon>
        <taxon>Pseudomonadati</taxon>
        <taxon>Pseudomonadota</taxon>
        <taxon>Gammaproteobacteria</taxon>
        <taxon>Candidatus Pseudothioglobaceae</taxon>
        <taxon>Candidatus Pseudothioglobus</taxon>
    </lineage>
</organism>
<evidence type="ECO:0000313" key="14">
    <source>
        <dbReference type="Proteomes" id="UP000068905"/>
    </source>
</evidence>
<dbReference type="PATRIC" id="fig|1125411.7.peg.1197"/>
<sequence length="152" mass="17444">MDKIIVQSEDFDLTTEVALAKASNSNIGAIVSFVGTVRDLESKNLNTMTLEHYPGMTEKSLKSIADKAKNKWELQSVTIIHRIGKLDVNDQIVLVITASRHRQEAFDSCNFIMDFLKTDAPFWKKESTSKSENWVKSRLQDEEKKKHWKNEN</sequence>
<dbReference type="CDD" id="cd00756">
    <property type="entry name" value="MoaE"/>
    <property type="match status" value="1"/>
</dbReference>
<feature type="region of interest" description="Disordered" evidence="12">
    <location>
        <begin position="125"/>
        <end position="152"/>
    </location>
</feature>
<evidence type="ECO:0000256" key="1">
    <source>
        <dbReference type="ARBA" id="ARBA00005046"/>
    </source>
</evidence>
<gene>
    <name evidence="13" type="primary">moaE</name>
    <name evidence="13" type="ORF">W908_06075</name>
</gene>
<evidence type="ECO:0000256" key="8">
    <source>
        <dbReference type="ARBA" id="ARBA00030407"/>
    </source>
</evidence>
<evidence type="ECO:0000256" key="9">
    <source>
        <dbReference type="ARBA" id="ARBA00030781"/>
    </source>
</evidence>
<evidence type="ECO:0000256" key="5">
    <source>
        <dbReference type="ARBA" id="ARBA00023150"/>
    </source>
</evidence>
<dbReference type="EMBL" id="CP006911">
    <property type="protein sequence ID" value="ALE02138.1"/>
    <property type="molecule type" value="Genomic_DNA"/>
</dbReference>
<dbReference type="Proteomes" id="UP000068905">
    <property type="component" value="Chromosome"/>
</dbReference>
<comment type="similarity">
    <text evidence="2">Belongs to the MoaE family.</text>
</comment>
<dbReference type="GO" id="GO:0006777">
    <property type="term" value="P:Mo-molybdopterin cofactor biosynthetic process"/>
    <property type="evidence" value="ECO:0007669"/>
    <property type="project" value="UniProtKB-KW"/>
</dbReference>
<dbReference type="OrthoDB" id="9803224at2"/>
<dbReference type="InterPro" id="IPR003448">
    <property type="entry name" value="Mopterin_biosynth_MoaE"/>
</dbReference>
<evidence type="ECO:0000256" key="4">
    <source>
        <dbReference type="ARBA" id="ARBA00013858"/>
    </source>
</evidence>
<dbReference type="PANTHER" id="PTHR23404">
    <property type="entry name" value="MOLYBDOPTERIN SYNTHASE RELATED"/>
    <property type="match status" value="1"/>
</dbReference>
<accession>A0A0M4L5U8</accession>